<dbReference type="AlphaFoldDB" id="I3DU56"/>
<accession>I3DU56</accession>
<gene>
    <name evidence="1" type="ORF">BMMGA3_07290</name>
</gene>
<dbReference type="HOGENOM" id="CLU_1755191_0_0_9"/>
<dbReference type="OrthoDB" id="3784230at2"/>
<evidence type="ECO:0000313" key="1">
    <source>
        <dbReference type="EMBL" id="AIE59875.1"/>
    </source>
</evidence>
<dbReference type="eggNOG" id="COG4469">
    <property type="taxonomic scope" value="Bacteria"/>
</dbReference>
<organism evidence="1 2">
    <name type="scientific">Bacillus methanolicus (strain MGA3 / ATCC 53907)</name>
    <dbReference type="NCBI Taxonomy" id="796606"/>
    <lineage>
        <taxon>Bacteria</taxon>
        <taxon>Bacillati</taxon>
        <taxon>Bacillota</taxon>
        <taxon>Bacilli</taxon>
        <taxon>Bacillales</taxon>
        <taxon>Bacillaceae</taxon>
        <taxon>Bacillus</taxon>
    </lineage>
</organism>
<evidence type="ECO:0000313" key="2">
    <source>
        <dbReference type="Proteomes" id="UP000027602"/>
    </source>
</evidence>
<sequence length="148" mass="17803">MEFFVIICIKLKNSFVVKNTDEEIAITFLTYLTANKDEKLVRQIRNRNRNYQNKGMQTIWFVEDADRSVYMKHHVIHLWEADLDITIKTEEDLNWENVLNHLPIEELLFKLFDYHHSKTLQSFVVHSLYYVYSTETEIVFTVNRSIGR</sequence>
<dbReference type="RefSeq" id="WP_003349671.1">
    <property type="nucleotide sequence ID" value="NZ_ADWW01000006.1"/>
</dbReference>
<dbReference type="KEGG" id="bmet:BMMGA3_07290"/>
<keyword evidence="2" id="KW-1185">Reference proteome</keyword>
<dbReference type="EMBL" id="CP007739">
    <property type="protein sequence ID" value="AIE59875.1"/>
    <property type="molecule type" value="Genomic_DNA"/>
</dbReference>
<reference evidence="1 2" key="1">
    <citation type="journal article" date="2015" name="BMC Genomics">
        <title>Transcriptome analysis of thermophilic methylotrophic Bacillus methanolicus MGA3 using RNA-sequencing provides detailed insights into its previously uncharted transcriptional landscape.</title>
        <authorList>
            <person name="Irla M."/>
            <person name="Neshat A."/>
            <person name="Brautaset T."/>
            <person name="Ruckert C."/>
            <person name="Kalinowski J."/>
            <person name="Wendisch V.F."/>
        </authorList>
    </citation>
    <scope>NUCLEOTIDE SEQUENCE [LARGE SCALE GENOMIC DNA]</scope>
    <source>
        <strain evidence="2">MGA3 / ATCC 53907</strain>
    </source>
</reference>
<protein>
    <submittedName>
        <fullName evidence="1">Competence protein CoiA-like family</fullName>
    </submittedName>
</protein>
<name>I3DU56_BACMM</name>
<dbReference type="STRING" id="796606.BMMGA3_07290"/>
<proteinExistence type="predicted"/>
<dbReference type="Proteomes" id="UP000027602">
    <property type="component" value="Chromosome"/>
</dbReference>